<sequence length="241" mass="26226">MAPLRNVAALTALIDRVHSRAIGLPGMACFYGFSGYGKSTAAIYAANRFQAVLVQCKSAWTKKNLCAAILAELGLPAKGNTADMVDRVAAELAMRGVPLIVDEADHLVARKMVEIVRDIYEGSQAPVILIGEELLPQKLKEWERVHGRMLDWVAAEPADLSDLNHLAPIYAPGIAIAPDLKQALLRVSHGSTRRVCVNLAHVYERAQVLGQGQMQAVDFDPRHFYTGTAPQARRPQVAGQI</sequence>
<evidence type="ECO:0000259" key="1">
    <source>
        <dbReference type="Pfam" id="PF13401"/>
    </source>
</evidence>
<keyword evidence="2" id="KW-0547">Nucleotide-binding</keyword>
<evidence type="ECO:0000313" key="3">
    <source>
        <dbReference type="Proteomes" id="UP001208938"/>
    </source>
</evidence>
<reference evidence="2 3" key="1">
    <citation type="submission" date="2022-10" db="EMBL/GenBank/DDBJ databases">
        <title>Pararhodobacter sp. nov., isolated from marine algae.</title>
        <authorList>
            <person name="Choi B.J."/>
            <person name="Kim J.M."/>
            <person name="Lee J.K."/>
            <person name="Choi D.G."/>
            <person name="Jeon C.O."/>
        </authorList>
    </citation>
    <scope>NUCLEOTIDE SEQUENCE [LARGE SCALE GENOMIC DNA]</scope>
    <source>
        <strain evidence="2 3">ZQ420</strain>
    </source>
</reference>
<protein>
    <submittedName>
        <fullName evidence="2">ATP-binding protein</fullName>
    </submittedName>
</protein>
<dbReference type="RefSeq" id="WP_264506920.1">
    <property type="nucleotide sequence ID" value="NZ_JAPDFL010000001.1"/>
</dbReference>
<name>A0ABT3H336_9RHOB</name>
<keyword evidence="2" id="KW-0067">ATP-binding</keyword>
<dbReference type="Proteomes" id="UP001208938">
    <property type="component" value="Unassembled WGS sequence"/>
</dbReference>
<dbReference type="EMBL" id="JAPDFL010000001">
    <property type="protein sequence ID" value="MCW1934095.1"/>
    <property type="molecule type" value="Genomic_DNA"/>
</dbReference>
<dbReference type="InterPro" id="IPR052026">
    <property type="entry name" value="ExeA_AAA_ATPase_DNA-bind"/>
</dbReference>
<dbReference type="InterPro" id="IPR027417">
    <property type="entry name" value="P-loop_NTPase"/>
</dbReference>
<feature type="domain" description="ORC1/DEAH AAA+ ATPase" evidence="1">
    <location>
        <begin position="26"/>
        <end position="137"/>
    </location>
</feature>
<evidence type="ECO:0000313" key="2">
    <source>
        <dbReference type="EMBL" id="MCW1934095.1"/>
    </source>
</evidence>
<dbReference type="SUPFAM" id="SSF52540">
    <property type="entry name" value="P-loop containing nucleoside triphosphate hydrolases"/>
    <property type="match status" value="1"/>
</dbReference>
<dbReference type="Pfam" id="PF13401">
    <property type="entry name" value="AAA_22"/>
    <property type="match status" value="1"/>
</dbReference>
<dbReference type="GO" id="GO:0005524">
    <property type="term" value="F:ATP binding"/>
    <property type="evidence" value="ECO:0007669"/>
    <property type="project" value="UniProtKB-KW"/>
</dbReference>
<dbReference type="PANTHER" id="PTHR35894">
    <property type="entry name" value="GENERAL SECRETION PATHWAY PROTEIN A-RELATED"/>
    <property type="match status" value="1"/>
</dbReference>
<dbReference type="InterPro" id="IPR049945">
    <property type="entry name" value="AAA_22"/>
</dbReference>
<proteinExistence type="predicted"/>
<organism evidence="2 3">
    <name type="scientific">Pararhodobacter zhoushanensis</name>
    <dbReference type="NCBI Taxonomy" id="2479545"/>
    <lineage>
        <taxon>Bacteria</taxon>
        <taxon>Pseudomonadati</taxon>
        <taxon>Pseudomonadota</taxon>
        <taxon>Alphaproteobacteria</taxon>
        <taxon>Rhodobacterales</taxon>
        <taxon>Paracoccaceae</taxon>
        <taxon>Pararhodobacter</taxon>
    </lineage>
</organism>
<comment type="caution">
    <text evidence="2">The sequence shown here is derived from an EMBL/GenBank/DDBJ whole genome shotgun (WGS) entry which is preliminary data.</text>
</comment>
<accession>A0ABT3H336</accession>
<gene>
    <name evidence="2" type="ORF">OKW52_18000</name>
</gene>
<keyword evidence="3" id="KW-1185">Reference proteome</keyword>
<dbReference type="PANTHER" id="PTHR35894:SF5">
    <property type="entry name" value="MU-LIKE PROPHAGE FLUMU DNA TRANSPOSITION PROTEIN B"/>
    <property type="match status" value="1"/>
</dbReference>
<dbReference type="Gene3D" id="3.40.50.300">
    <property type="entry name" value="P-loop containing nucleotide triphosphate hydrolases"/>
    <property type="match status" value="1"/>
</dbReference>